<accession>A0AA39PY47</accession>
<dbReference type="GO" id="GO:0004497">
    <property type="term" value="F:monooxygenase activity"/>
    <property type="evidence" value="ECO:0007669"/>
    <property type="project" value="InterPro"/>
</dbReference>
<dbReference type="SUPFAM" id="SSF48264">
    <property type="entry name" value="Cytochrome P450"/>
    <property type="match status" value="1"/>
</dbReference>
<dbReference type="Proteomes" id="UP001175228">
    <property type="component" value="Unassembled WGS sequence"/>
</dbReference>
<keyword evidence="2" id="KW-1185">Reference proteome</keyword>
<dbReference type="GO" id="GO:0005506">
    <property type="term" value="F:iron ion binding"/>
    <property type="evidence" value="ECO:0007669"/>
    <property type="project" value="InterPro"/>
</dbReference>
<dbReference type="EMBL" id="JAUEPU010000028">
    <property type="protein sequence ID" value="KAK0492742.1"/>
    <property type="molecule type" value="Genomic_DNA"/>
</dbReference>
<proteinExistence type="predicted"/>
<evidence type="ECO:0000313" key="2">
    <source>
        <dbReference type="Proteomes" id="UP001175228"/>
    </source>
</evidence>
<evidence type="ECO:0000313" key="1">
    <source>
        <dbReference type="EMBL" id="KAK0492742.1"/>
    </source>
</evidence>
<comment type="caution">
    <text evidence="1">The sequence shown here is derived from an EMBL/GenBank/DDBJ whole genome shotgun (WGS) entry which is preliminary data.</text>
</comment>
<evidence type="ECO:0008006" key="3">
    <source>
        <dbReference type="Google" id="ProtNLM"/>
    </source>
</evidence>
<reference evidence="1" key="1">
    <citation type="submission" date="2023-06" db="EMBL/GenBank/DDBJ databases">
        <authorList>
            <consortium name="Lawrence Berkeley National Laboratory"/>
            <person name="Ahrendt S."/>
            <person name="Sahu N."/>
            <person name="Indic B."/>
            <person name="Wong-Bajracharya J."/>
            <person name="Merenyi Z."/>
            <person name="Ke H.-M."/>
            <person name="Monk M."/>
            <person name="Kocsube S."/>
            <person name="Drula E."/>
            <person name="Lipzen A."/>
            <person name="Balint B."/>
            <person name="Henrissat B."/>
            <person name="Andreopoulos B."/>
            <person name="Martin F.M."/>
            <person name="Harder C.B."/>
            <person name="Rigling D."/>
            <person name="Ford K.L."/>
            <person name="Foster G.D."/>
            <person name="Pangilinan J."/>
            <person name="Papanicolaou A."/>
            <person name="Barry K."/>
            <person name="LaButti K."/>
            <person name="Viragh M."/>
            <person name="Koriabine M."/>
            <person name="Yan M."/>
            <person name="Riley R."/>
            <person name="Champramary S."/>
            <person name="Plett K.L."/>
            <person name="Tsai I.J."/>
            <person name="Slot J."/>
            <person name="Sipos G."/>
            <person name="Plett J."/>
            <person name="Nagy L.G."/>
            <person name="Grigoriev I.V."/>
        </authorList>
    </citation>
    <scope>NUCLEOTIDE SEQUENCE</scope>
    <source>
        <strain evidence="1">HWK02</strain>
    </source>
</reference>
<gene>
    <name evidence="1" type="ORF">EDD18DRAFT_1079270</name>
</gene>
<dbReference type="Pfam" id="PF00067">
    <property type="entry name" value="p450"/>
    <property type="match status" value="1"/>
</dbReference>
<name>A0AA39PY47_9AGAR</name>
<dbReference type="Gene3D" id="1.10.630.10">
    <property type="entry name" value="Cytochrome P450"/>
    <property type="match status" value="1"/>
</dbReference>
<dbReference type="AlphaFoldDB" id="A0AA39PY47"/>
<dbReference type="InterPro" id="IPR001128">
    <property type="entry name" value="Cyt_P450"/>
</dbReference>
<feature type="non-terminal residue" evidence="1">
    <location>
        <position position="148"/>
    </location>
</feature>
<dbReference type="InterPro" id="IPR036396">
    <property type="entry name" value="Cyt_P450_sf"/>
</dbReference>
<dbReference type="GO" id="GO:0016705">
    <property type="term" value="F:oxidoreductase activity, acting on paired donors, with incorporation or reduction of molecular oxygen"/>
    <property type="evidence" value="ECO:0007669"/>
    <property type="project" value="InterPro"/>
</dbReference>
<organism evidence="1 2">
    <name type="scientific">Armillaria luteobubalina</name>
    <dbReference type="NCBI Taxonomy" id="153913"/>
    <lineage>
        <taxon>Eukaryota</taxon>
        <taxon>Fungi</taxon>
        <taxon>Dikarya</taxon>
        <taxon>Basidiomycota</taxon>
        <taxon>Agaricomycotina</taxon>
        <taxon>Agaricomycetes</taxon>
        <taxon>Agaricomycetidae</taxon>
        <taxon>Agaricales</taxon>
        <taxon>Marasmiineae</taxon>
        <taxon>Physalacriaceae</taxon>
        <taxon>Armillaria</taxon>
    </lineage>
</organism>
<sequence>HPVSYNSPRITSRDDVLPLSKPIVTRSGKVLHELPIPEGTCIIISIAGCNRNKDVFGAGAHTFNPEMARQQWMYGNLYVLRSCFATEMLVGTYLFRFTFLGGPQSCIGWRFAYVCQFLLMYHIPSHFSTVCRNYRLLLCRLLTNLSFP</sequence>
<protein>
    <recommendedName>
        <fullName evidence="3">Cytochrome P450</fullName>
    </recommendedName>
</protein>
<dbReference type="GO" id="GO:0020037">
    <property type="term" value="F:heme binding"/>
    <property type="evidence" value="ECO:0007669"/>
    <property type="project" value="InterPro"/>
</dbReference>